<dbReference type="InterPro" id="IPR032675">
    <property type="entry name" value="LRR_dom_sf"/>
</dbReference>
<organism evidence="1 2">
    <name type="scientific">Phanerochaete sordida</name>
    <dbReference type="NCBI Taxonomy" id="48140"/>
    <lineage>
        <taxon>Eukaryota</taxon>
        <taxon>Fungi</taxon>
        <taxon>Dikarya</taxon>
        <taxon>Basidiomycota</taxon>
        <taxon>Agaricomycotina</taxon>
        <taxon>Agaricomycetes</taxon>
        <taxon>Polyporales</taxon>
        <taxon>Phanerochaetaceae</taxon>
        <taxon>Phanerochaete</taxon>
    </lineage>
</organism>
<reference evidence="1 2" key="1">
    <citation type="submission" date="2021-08" db="EMBL/GenBank/DDBJ databases">
        <title>Draft Genome Sequence of Phanerochaete sordida strain YK-624.</title>
        <authorList>
            <person name="Mori T."/>
            <person name="Dohra H."/>
            <person name="Suzuki T."/>
            <person name="Kawagishi H."/>
            <person name="Hirai H."/>
        </authorList>
    </citation>
    <scope>NUCLEOTIDE SEQUENCE [LARGE SCALE GENOMIC DNA]</scope>
    <source>
        <strain evidence="1 2">YK-624</strain>
    </source>
</reference>
<dbReference type="EMBL" id="BPQB01000045">
    <property type="protein sequence ID" value="GJE95046.1"/>
    <property type="molecule type" value="Genomic_DNA"/>
</dbReference>
<dbReference type="Proteomes" id="UP000703269">
    <property type="component" value="Unassembled WGS sequence"/>
</dbReference>
<sequence>MTDIIHRCLLVHELLVEVAQNLAADADKLHMAQACRAFYEVAMDELWRSPGNVLLKLISCFPPDAIHVVRGYYMGCDDIKILRPPTPSEWGRFKLYAKRVRVLGLFSAPLSIDGPARLMRWLDVLARAFPDTPVFPNLRQLHMGPDFVEYVHLFLQPNLTEFHLARYTTEAVQTVVPCLQRACAPTIRNLSFCQTGPISRIVREMDALTKAYEDFMKSCRSLVRLETSIPFRLSTLAKLAALPSLEQLIIHTPFLEELDDAEPMPEHIHLPALVSLDLHSTVEDILRYLRAASMPAIRNMALGTNWVNVPAFVSPAPGVPLVSTHELAEIISHLPKFPSLQRIHIFPPLAHPAALLRASTLTPLTSLPNLVIVDIYRFHFDLRPADVMAMARAWPALQCLCLGAYGQDAPPDPPKICVEDLYPFAQHCPALATLEMLVAGSSALARRTQPFAPEERVVHMRLKTFSVGPSLIRDVDDQLRAARFVRAVFPRAQLVAEDPKTAQNLWAALVHG</sequence>
<dbReference type="Gene3D" id="3.80.10.10">
    <property type="entry name" value="Ribonuclease Inhibitor"/>
    <property type="match status" value="1"/>
</dbReference>
<gene>
    <name evidence="1" type="ORF">PsYK624_112250</name>
</gene>
<comment type="caution">
    <text evidence="1">The sequence shown here is derived from an EMBL/GenBank/DDBJ whole genome shotgun (WGS) entry which is preliminary data.</text>
</comment>
<dbReference type="SUPFAM" id="SSF52047">
    <property type="entry name" value="RNI-like"/>
    <property type="match status" value="1"/>
</dbReference>
<dbReference type="AlphaFoldDB" id="A0A9P3GHI8"/>
<name>A0A9P3GHI8_9APHY</name>
<keyword evidence="2" id="KW-1185">Reference proteome</keyword>
<dbReference type="OrthoDB" id="3174539at2759"/>
<proteinExistence type="predicted"/>
<evidence type="ECO:0000313" key="2">
    <source>
        <dbReference type="Proteomes" id="UP000703269"/>
    </source>
</evidence>
<evidence type="ECO:0008006" key="3">
    <source>
        <dbReference type="Google" id="ProtNLM"/>
    </source>
</evidence>
<protein>
    <recommendedName>
        <fullName evidence="3">F-box domain-containing protein</fullName>
    </recommendedName>
</protein>
<accession>A0A9P3GHI8</accession>
<evidence type="ECO:0000313" key="1">
    <source>
        <dbReference type="EMBL" id="GJE95046.1"/>
    </source>
</evidence>